<dbReference type="Pfam" id="PF25396">
    <property type="entry name" value="ZNFX1"/>
    <property type="match status" value="1"/>
</dbReference>
<evidence type="ECO:0000256" key="2">
    <source>
        <dbReference type="SAM" id="MobiDB-lite"/>
    </source>
</evidence>
<dbReference type="InterPro" id="IPR012317">
    <property type="entry name" value="Poly(ADP-ribose)pol_cat_dom"/>
</dbReference>
<evidence type="ECO:0000313" key="5">
    <source>
        <dbReference type="Proteomes" id="UP000694941"/>
    </source>
</evidence>
<dbReference type="EC" id="2.4.2.-" evidence="1"/>
<feature type="domain" description="PARP catalytic" evidence="3">
    <location>
        <begin position="1572"/>
        <end position="1778"/>
    </location>
</feature>
<evidence type="ECO:0000256" key="1">
    <source>
        <dbReference type="RuleBase" id="RU362114"/>
    </source>
</evidence>
<dbReference type="Gene3D" id="3.40.50.300">
    <property type="entry name" value="P-loop containing nucleotide triphosphate hydrolases"/>
    <property type="match status" value="3"/>
</dbReference>
<evidence type="ECO:0000313" key="6">
    <source>
        <dbReference type="RefSeq" id="XP_013775656.1"/>
    </source>
</evidence>
<dbReference type="CDD" id="cd18808">
    <property type="entry name" value="SF1_C_Upf1"/>
    <property type="match status" value="1"/>
</dbReference>
<feature type="domain" description="CSD" evidence="4">
    <location>
        <begin position="137"/>
        <end position="207"/>
    </location>
</feature>
<dbReference type="PANTHER" id="PTHR10887">
    <property type="entry name" value="DNA2/NAM7 HELICASE FAMILY"/>
    <property type="match status" value="1"/>
</dbReference>
<dbReference type="InterPro" id="IPR045055">
    <property type="entry name" value="DNA2/NAM7-like"/>
</dbReference>
<accession>A0ABM1B698</accession>
<feature type="domain" description="PARP catalytic" evidence="3">
    <location>
        <begin position="1789"/>
        <end position="1980"/>
    </location>
</feature>
<dbReference type="InterPro" id="IPR041677">
    <property type="entry name" value="DNA2/NAM7_AAA_11"/>
</dbReference>
<dbReference type="Pfam" id="PF00313">
    <property type="entry name" value="CSD"/>
    <property type="match status" value="1"/>
</dbReference>
<keyword evidence="1" id="KW-0808">Transferase</keyword>
<dbReference type="PROSITE" id="PS51059">
    <property type="entry name" value="PARP_CATALYTIC"/>
    <property type="match status" value="2"/>
</dbReference>
<feature type="compositionally biased region" description="Low complexity" evidence="2">
    <location>
        <begin position="220"/>
        <end position="239"/>
    </location>
</feature>
<dbReference type="InterPro" id="IPR027417">
    <property type="entry name" value="P-loop_NTPase"/>
</dbReference>
<dbReference type="InterPro" id="IPR057373">
    <property type="entry name" value="ZNFX1"/>
</dbReference>
<sequence>MNEQGLHGKVIEKNEQTCYGYITPKESLPLNFMNKNVHFHYSCVKDDCSIEVEDDVLFTLEPTSSLNPTALIVWKEESEKCRDKMQGAQSSRVLPFYPKFSHHTIKQRDDKKEETITENPKTTQNVRHIKRNVKEFKLCGQVVKVVHDKFFGFIKPEEMLQPEFTKKDVYFHFSVIQPSGNIEEGNHVFFTLNPKYLTKPTALTVWKDEQTQRGRKTSRGQRPPSRSLSSSCSEDSLQGNEKSGTYNEGNVARDYKQFQFQMEGRVEFLKSENIGFLKVLGDSEKKINSNVFFVPATVLSTFIPLEVGDIAEFSLSDKNIEKPHAFRVRLIRCKMRSVEVIKQHLKRIYTLLSSGTEEEQNAKSTDIVQILCALPVWKCIGDCKNMSFDTIEMLVRTLCILKSNSPGFSGLFKSVLQTLGETEFFNPWKGNLKWFINNLSLETKWEMLPDLQQFLVMFIQNVPEKSRAVVNSLKPVVQKSEHPVQKLLYALLKEMIKSSNGNVDDMEWNELPLVPAMSELSSGPLETYINLRRVNSQGPYSSAEDYMDIYFRLLRADCFDALKKGIKNFLSGNLDVRDMKVYYDVYLVGVQVTSHGQGLAVALKLKPLQPVEDWNICSNLMFGNLLCISPSGSFKDCIWATVTNRELLKTHEIVIAELCSDCNSVSDSEAILILHNCSNYTIMAESPTYYKAYQPVLKALQKMNPETLPFYRELVETKISSLPTYIKPNMYTLQNINISIENTFLDKSQEEAILQTMNNRVAIIQGPPGTGKSFVGIKLVQLILSCATKPNGPILVLTYKNHILDEFLKDLIKNGINNIVRIGGRSDEEELHNVNFNKIQRSSRMTSVLFKEVRRLQSEIKAMKSRIEESFKILEETRYFSVEVFLKHINVQQATRFLSNVFRNCMNQTNSKQNQNFLKDIHKIVNFKDEQWKSALAKTPEVVSAVNYWCPADSVFNAVKTQWCKYLSFQEYKGNTVMQFSSDKVFDEKDVEDEMKERIASTFQKKPILKKEELLKTLILNKERGEKIKRSCLFPVTKSISTHISFANILFVEDLCSLTPEERVKFIQAILLKEYEDASTDFQKLLQEYQQLCKVKTEIESQHKTDVLKFKSVIGMTITGASIHNDLLVNVKPPIILVEEAAEVLEPQLVAVLGEWVQHLILIGDHKQLKPSVESYTLAKDFGLNLSMMERLINNNLLYVTLKVQNRMRPEFADLLLDIYPQLQSNLACVCNNEAPNCIEKSMFFWDHDNPENRARSYSNDEEADRCVRLALFLIQQGYKPNQITVLAAYQGQVVLIRKKFQMAQLLDEKQNTESKLGNEHSSVGVYTIDLYQGDENQIVIVSLVRSNEQNNIGFLKDNNRRCVAQSRAKCGLYFIGNSVTLSTYSHWKTLIEKMRESGCVDTVLPLYCPDHKFSSIKAKCAADINLGSFCVSLCLQLMPCKNHRCFQLCQPKHQHDKCEKEVSVGLTCGHTVKKKCHIPITEVICQQEVSFVFELCNHRGTKPCFEKIENVRCEKPCPRLLPCKHSCSLECSQECNPNDCEDCDRIKLEEDERLRKMEQRIRDKAKQDAKIQLTKLRQETLEDYRIELKPKGDSASEYFDVHDRVKLYIHPEHNWFPVVKKIEKCFSLKLQKDWLETKLKMQDPTRNELKFHGTSAECVESIIKEGFQIPKPQNQMYGPGIYFASNSSKSAQTIYTKGSNTLLLCDVLLGKSWTVNTAQKDMTLQKLKKKGYDSLYAQRGTRKTGGVLNDEYVIYNPNQALPKYIILYETVDPKFSTLTGCLERAAKTDIEHHNIKPKRNIDFNDPLDIHFRIAESQFLRLLINYTDINKYKILSVDYYITRSLVQAFNQEKKNMQKKYGCAEEILAFHGTPSNNVKEIVKNNFKLEKLGANTGNMGAYGAGIYFSEFPTVSLFYGKGLLLCKVLLGKSYKCDNTMAGAPLQLGYDSHINQTDEDGRGKVIVVFNPNQILPCYVINFEI</sequence>
<dbReference type="InterPro" id="IPR047187">
    <property type="entry name" value="SF1_C_Upf1"/>
</dbReference>
<organism evidence="5 7">
    <name type="scientific">Limulus polyphemus</name>
    <name type="common">Atlantic horseshoe crab</name>
    <dbReference type="NCBI Taxonomy" id="6850"/>
    <lineage>
        <taxon>Eukaryota</taxon>
        <taxon>Metazoa</taxon>
        <taxon>Ecdysozoa</taxon>
        <taxon>Arthropoda</taxon>
        <taxon>Chelicerata</taxon>
        <taxon>Merostomata</taxon>
        <taxon>Xiphosura</taxon>
        <taxon>Limulidae</taxon>
        <taxon>Limulus</taxon>
    </lineage>
</organism>
<dbReference type="Pfam" id="PF00644">
    <property type="entry name" value="PARP"/>
    <property type="match status" value="2"/>
</dbReference>
<dbReference type="InterPro" id="IPR041679">
    <property type="entry name" value="DNA2/NAM7-like_C"/>
</dbReference>
<dbReference type="RefSeq" id="XP_013775664.1">
    <property type="nucleotide sequence ID" value="XM_013920210.2"/>
</dbReference>
<keyword evidence="5" id="KW-1185">Reference proteome</keyword>
<reference evidence="6 7" key="1">
    <citation type="submission" date="2025-05" db="UniProtKB">
        <authorList>
            <consortium name="RefSeq"/>
        </authorList>
    </citation>
    <scope>IDENTIFICATION</scope>
    <source>
        <tissue evidence="6 7">Muscle</tissue>
    </source>
</reference>
<dbReference type="Gene3D" id="2.40.50.140">
    <property type="entry name" value="Nucleic acid-binding proteins"/>
    <property type="match status" value="1"/>
</dbReference>
<keyword evidence="1" id="KW-0328">Glycosyltransferase</keyword>
<dbReference type="RefSeq" id="XP_013775656.1">
    <property type="nucleotide sequence ID" value="XM_013920202.2"/>
</dbReference>
<feature type="region of interest" description="Disordered" evidence="2">
    <location>
        <begin position="207"/>
        <end position="248"/>
    </location>
</feature>
<dbReference type="GeneID" id="106460493"/>
<dbReference type="PANTHER" id="PTHR10887:SF341">
    <property type="entry name" value="NFX1-TYPE ZINC FINGER-CONTAINING PROTEIN 1"/>
    <property type="match status" value="1"/>
</dbReference>
<evidence type="ECO:0000313" key="7">
    <source>
        <dbReference type="RefSeq" id="XP_013775664.1"/>
    </source>
</evidence>
<keyword evidence="1" id="KW-0520">NAD</keyword>
<name>A0ABM1B698_LIMPO</name>
<protein>
    <recommendedName>
        <fullName evidence="1">Poly [ADP-ribose] polymerase</fullName>
        <shortName evidence="1">PARP</shortName>
        <ecNumber evidence="1">2.4.2.-</ecNumber>
    </recommendedName>
</protein>
<dbReference type="PROSITE" id="PS51857">
    <property type="entry name" value="CSD_2"/>
    <property type="match status" value="1"/>
</dbReference>
<dbReference type="SUPFAM" id="SSF56399">
    <property type="entry name" value="ADP-ribosylation"/>
    <property type="match status" value="2"/>
</dbReference>
<proteinExistence type="predicted"/>
<dbReference type="Pfam" id="PF13087">
    <property type="entry name" value="AAA_12"/>
    <property type="match status" value="1"/>
</dbReference>
<dbReference type="InterPro" id="IPR012340">
    <property type="entry name" value="NA-bd_OB-fold"/>
</dbReference>
<dbReference type="Proteomes" id="UP000694941">
    <property type="component" value="Unplaced"/>
</dbReference>
<gene>
    <name evidence="6 7" type="primary">LOC106460493</name>
</gene>
<dbReference type="SUPFAM" id="SSF52540">
    <property type="entry name" value="P-loop containing nucleoside triphosphate hydrolases"/>
    <property type="match status" value="1"/>
</dbReference>
<evidence type="ECO:0000259" key="4">
    <source>
        <dbReference type="PROSITE" id="PS51857"/>
    </source>
</evidence>
<dbReference type="Pfam" id="PF13086">
    <property type="entry name" value="AAA_11"/>
    <property type="match status" value="2"/>
</dbReference>
<dbReference type="Gene3D" id="3.90.228.10">
    <property type="match status" value="2"/>
</dbReference>
<dbReference type="InterPro" id="IPR002059">
    <property type="entry name" value="CSP_DNA-bd"/>
</dbReference>
<evidence type="ECO:0000259" key="3">
    <source>
        <dbReference type="PROSITE" id="PS51059"/>
    </source>
</evidence>